<dbReference type="PROSITE" id="PS52016">
    <property type="entry name" value="TONB_DEPENDENT_REC_3"/>
    <property type="match status" value="1"/>
</dbReference>
<dbReference type="SUPFAM" id="SSF49464">
    <property type="entry name" value="Carboxypeptidase regulatory domain-like"/>
    <property type="match status" value="1"/>
</dbReference>
<evidence type="ECO:0000256" key="3">
    <source>
        <dbReference type="ARBA" id="ARBA00022452"/>
    </source>
</evidence>
<dbReference type="GO" id="GO:0009279">
    <property type="term" value="C:cell outer membrane"/>
    <property type="evidence" value="ECO:0007669"/>
    <property type="project" value="UniProtKB-SubCell"/>
</dbReference>
<dbReference type="AlphaFoldDB" id="A0A1I2GTP4"/>
<dbReference type="Pfam" id="PF07715">
    <property type="entry name" value="Plug"/>
    <property type="match status" value="1"/>
</dbReference>
<evidence type="ECO:0000256" key="6">
    <source>
        <dbReference type="ARBA" id="ARBA00023237"/>
    </source>
</evidence>
<evidence type="ECO:0000313" key="9">
    <source>
        <dbReference type="EMBL" id="SFF20490.1"/>
    </source>
</evidence>
<sequence>MKKTFNCCNLYRLSKFLRIMRITVFLLLLATMQTLAGNALAQRTKLSFSMKDMSVAELLEQIENKTDIHFFYQSGDIDNKELLSIDVENKTVDEILDAFLPKLNLKYETFDKYIAISKADANLDNFLQQEIDVKGKVKDASGGPLPGVSVVIKGTTMGTITDFDGNFNLSTVPINSTLIFSFVGMRTVEKKVADQSSFNITMEEDAIGIEEVVAIGYGVARKSDLTGAVVKANIEAFREQPNINIVQSLQGSVPGLNVGITNDAGENPGISIRGTNSLSGSSSPLIVLDGVIYRGPLGEINPDDVESVDVLKDASSAAIYGSEAANGVLIITTKKGQKGEKPQFSYSSYYTIQKAASRMTPLNRSEYIQKIKDVYWQESRMGDDYLQVNPDFDVALKLGHSGVKKYFDDGYDTDWYGLIANDHGHIQNHNLSVSGQTELTNYYLSSSFTEQEGYIINDKYKKWTVRANFENQITDWMKLGLQSYVTSADNSGVSPDMRTAYLHSPVVTPYDPKTGELDYFPQAGSITNPLQRLEVTNFDKRLNLFANFNGEIKLPFVEGLKYRFNFSHNYRSSRKFGFNPAGESFAGSGNKDYGTAYDWTFDNILNYSRVFNDIHDVSATLVYGRESREYEGTASSSGVFVNPDLGYNKLEAGSVDKMRVNSGAWEENSLYSMGRLQYKLNNRYLATVTVRRDGFSGFGEDNKFGVFPSAAFGWVISEEDFMQSTNWINFLKLRASYGETGNRTVGRYSTLATVNSQNSYVFGDGGPSAIGIAIGRLANSQLKWETTTGLNLGLDFSVLNQRLHGNIEYYNTNTTDQLYKIRIPYMTGFEEVFTNIGEIANWGVEASITSLNVKTSDFAWESTVNFALNRNEVVSILGKDDDGDGKEDDLIDSGLFIGKSVGAIYNYVIDGIYQLGDEVPSGYNVGGYRLVDLSGPDGVPDGEVSAAHDRDIIGYTVPAYRFSIQNQFRYKNWSLRVFVNSIQGGKNYYYGKNTPYVGAWSGGDNITNWNIVKEWDYWTPENPGAEYPALEYVAKIRPNTYKQRSFIRLQDISLSYKFDKHLFKGYIKGLKLYVSGKNLHTWTKWKGNDPELGKGISDEAVNPVLRSYSIGVNLQF</sequence>
<keyword evidence="2 7" id="KW-0813">Transport</keyword>
<evidence type="ECO:0000256" key="2">
    <source>
        <dbReference type="ARBA" id="ARBA00022448"/>
    </source>
</evidence>
<organism evidence="9 10">
    <name type="scientific">Sunxiuqinia elliptica</name>
    <dbReference type="NCBI Taxonomy" id="655355"/>
    <lineage>
        <taxon>Bacteria</taxon>
        <taxon>Pseudomonadati</taxon>
        <taxon>Bacteroidota</taxon>
        <taxon>Bacteroidia</taxon>
        <taxon>Marinilabiliales</taxon>
        <taxon>Prolixibacteraceae</taxon>
        <taxon>Sunxiuqinia</taxon>
    </lineage>
</organism>
<dbReference type="InterPro" id="IPR012910">
    <property type="entry name" value="Plug_dom"/>
</dbReference>
<dbReference type="InterPro" id="IPR039426">
    <property type="entry name" value="TonB-dep_rcpt-like"/>
</dbReference>
<protein>
    <submittedName>
        <fullName evidence="9">TonB-linked outer membrane protein, SusC/RagA family</fullName>
    </submittedName>
</protein>
<dbReference type="SUPFAM" id="SSF56935">
    <property type="entry name" value="Porins"/>
    <property type="match status" value="1"/>
</dbReference>
<dbReference type="InterPro" id="IPR036942">
    <property type="entry name" value="Beta-barrel_TonB_sf"/>
</dbReference>
<gene>
    <name evidence="9" type="ORF">SAMN05216283_103107</name>
</gene>
<evidence type="ECO:0000256" key="7">
    <source>
        <dbReference type="PROSITE-ProRule" id="PRU01360"/>
    </source>
</evidence>
<keyword evidence="3 7" id="KW-1134">Transmembrane beta strand</keyword>
<dbReference type="EMBL" id="FONW01000003">
    <property type="protein sequence ID" value="SFF20490.1"/>
    <property type="molecule type" value="Genomic_DNA"/>
</dbReference>
<keyword evidence="5 7" id="KW-0472">Membrane</keyword>
<reference evidence="9 10" key="1">
    <citation type="submission" date="2016-10" db="EMBL/GenBank/DDBJ databases">
        <authorList>
            <person name="de Groot N.N."/>
        </authorList>
    </citation>
    <scope>NUCLEOTIDE SEQUENCE [LARGE SCALE GENOMIC DNA]</scope>
    <source>
        <strain evidence="9 10">CGMCC 1.9156</strain>
    </source>
</reference>
<dbReference type="InterPro" id="IPR023996">
    <property type="entry name" value="TonB-dep_OMP_SusC/RagA"/>
</dbReference>
<dbReference type="Gene3D" id="2.40.170.20">
    <property type="entry name" value="TonB-dependent receptor, beta-barrel domain"/>
    <property type="match status" value="1"/>
</dbReference>
<dbReference type="Pfam" id="PF13715">
    <property type="entry name" value="CarbopepD_reg_2"/>
    <property type="match status" value="1"/>
</dbReference>
<dbReference type="Gene3D" id="2.170.130.10">
    <property type="entry name" value="TonB-dependent receptor, plug domain"/>
    <property type="match status" value="1"/>
</dbReference>
<evidence type="ECO:0000256" key="4">
    <source>
        <dbReference type="ARBA" id="ARBA00022692"/>
    </source>
</evidence>
<evidence type="ECO:0000256" key="1">
    <source>
        <dbReference type="ARBA" id="ARBA00004571"/>
    </source>
</evidence>
<accession>A0A1I2GTP4</accession>
<dbReference type="FunFam" id="2.60.40.1120:FF:000003">
    <property type="entry name" value="Outer membrane protein Omp121"/>
    <property type="match status" value="1"/>
</dbReference>
<evidence type="ECO:0000259" key="8">
    <source>
        <dbReference type="Pfam" id="PF07715"/>
    </source>
</evidence>
<evidence type="ECO:0000256" key="5">
    <source>
        <dbReference type="ARBA" id="ARBA00023136"/>
    </source>
</evidence>
<name>A0A1I2GTP4_9BACT</name>
<evidence type="ECO:0000313" key="10">
    <source>
        <dbReference type="Proteomes" id="UP000198964"/>
    </source>
</evidence>
<dbReference type="Gene3D" id="2.60.40.1120">
    <property type="entry name" value="Carboxypeptidase-like, regulatory domain"/>
    <property type="match status" value="1"/>
</dbReference>
<dbReference type="NCBIfam" id="TIGR04057">
    <property type="entry name" value="SusC_RagA_signa"/>
    <property type="match status" value="1"/>
</dbReference>
<comment type="similarity">
    <text evidence="7">Belongs to the TonB-dependent receptor family.</text>
</comment>
<comment type="subcellular location">
    <subcellularLocation>
        <location evidence="1 7">Cell outer membrane</location>
        <topology evidence="1 7">Multi-pass membrane protein</topology>
    </subcellularLocation>
</comment>
<dbReference type="Proteomes" id="UP000198964">
    <property type="component" value="Unassembled WGS sequence"/>
</dbReference>
<dbReference type="STRING" id="655355.SAMN05216283_103107"/>
<feature type="domain" description="TonB-dependent receptor plug" evidence="8">
    <location>
        <begin position="222"/>
        <end position="328"/>
    </location>
</feature>
<keyword evidence="4 7" id="KW-0812">Transmembrane</keyword>
<proteinExistence type="inferred from homology"/>
<keyword evidence="10" id="KW-1185">Reference proteome</keyword>
<keyword evidence="6 7" id="KW-0998">Cell outer membrane</keyword>
<dbReference type="InterPro" id="IPR023997">
    <property type="entry name" value="TonB-dep_OMP_SusC/RagA_CS"/>
</dbReference>
<dbReference type="InterPro" id="IPR037066">
    <property type="entry name" value="Plug_dom_sf"/>
</dbReference>
<dbReference type="InterPro" id="IPR008969">
    <property type="entry name" value="CarboxyPept-like_regulatory"/>
</dbReference>
<dbReference type="NCBIfam" id="TIGR04056">
    <property type="entry name" value="OMP_RagA_SusC"/>
    <property type="match status" value="1"/>
</dbReference>